<dbReference type="Proteomes" id="UP001320706">
    <property type="component" value="Unassembled WGS sequence"/>
</dbReference>
<organism evidence="1 2">
    <name type="scientific">Zalaria obscura</name>
    <dbReference type="NCBI Taxonomy" id="2024903"/>
    <lineage>
        <taxon>Eukaryota</taxon>
        <taxon>Fungi</taxon>
        <taxon>Dikarya</taxon>
        <taxon>Ascomycota</taxon>
        <taxon>Pezizomycotina</taxon>
        <taxon>Dothideomycetes</taxon>
        <taxon>Dothideomycetidae</taxon>
        <taxon>Dothideales</taxon>
        <taxon>Zalariaceae</taxon>
        <taxon>Zalaria</taxon>
    </lineage>
</organism>
<name>A0ACC3SBV6_9PEZI</name>
<sequence>MYCVRRNSTDSVSTAISHSETQTFATETQSSSSTLDHGVTQSTSSAATPEAQARTATFTTAVSQQTPVEAPKNGICRLIKRAVNGSPGDAKACAATSHASMFLASSGTHLNVHHDLMLFRKAASPNALNGLRFPYSRFVRPALRAPALSRPHYQSCRLQHTVPTADGISLRKQLKESAKAAKKAAKAAKNNPQGGNAIDPLLSKWELTVGIEVHAELNTARKLFSAARTSSNAEPNTHVALFDLAMPGSQPHFQHATLIPALRAALALKCEIQKRSSWDRKHYFYQDQPNGYQITQYYEPFARNGTLPLTLSDGISPTDLAPGSQSLQIGIKQVQMEQDTAKTTHTPPSTYLLDFNRVSHPLIEIITLPQIHSPQTAAAVVRKIQSLLKSVDSCVAGMETGGLRADVNVSVRQRGEESEAGLQYGGVKGLGQRTEIKNLSSFKAVEDAVTSERDRQIRVLEEGGVIEGETRGWTIGSTETVRLRGKEGEVDYRYMPDPDLAPVLISEALVERLRDTLPETVEGVVEKVQRDFGASEKDAKTLLAFDDGERVEFCASVVDEVERMLGEERIERTKVGRAAVNWVLHELGGLLTSDGRDWEEMNVSPTDLAAILTNLLRKQITARTAKQLLQQIYTGENDGKGVEQIIDEGNLRLRPLGEEEYVQLAQSIMNENETMVAAIREKGQKGKAMWFVGQMVRRGEEGTVEAEKAKEVVERLLGI</sequence>
<evidence type="ECO:0000313" key="1">
    <source>
        <dbReference type="EMBL" id="KAK8206708.1"/>
    </source>
</evidence>
<reference evidence="1" key="1">
    <citation type="submission" date="2024-02" db="EMBL/GenBank/DDBJ databases">
        <title>Metagenome Assembled Genome of Zalaria obscura JY119.</title>
        <authorList>
            <person name="Vighnesh L."/>
            <person name="Jagadeeshwari U."/>
            <person name="Venkata Ramana C."/>
            <person name="Sasikala C."/>
        </authorList>
    </citation>
    <scope>NUCLEOTIDE SEQUENCE</scope>
    <source>
        <strain evidence="1">JY119</strain>
    </source>
</reference>
<comment type="caution">
    <text evidence="1">The sequence shown here is derived from an EMBL/GenBank/DDBJ whole genome shotgun (WGS) entry which is preliminary data.</text>
</comment>
<evidence type="ECO:0000313" key="2">
    <source>
        <dbReference type="Proteomes" id="UP001320706"/>
    </source>
</evidence>
<gene>
    <name evidence="1" type="ORF">M8818_004542</name>
</gene>
<keyword evidence="2" id="KW-1185">Reference proteome</keyword>
<proteinExistence type="predicted"/>
<dbReference type="EMBL" id="JAMKPW020000022">
    <property type="protein sequence ID" value="KAK8206708.1"/>
    <property type="molecule type" value="Genomic_DNA"/>
</dbReference>
<protein>
    <submittedName>
        <fullName evidence="1">Uncharacterized protein</fullName>
    </submittedName>
</protein>
<accession>A0ACC3SBV6</accession>